<feature type="domain" description="PGAP2IP first transmembrane" evidence="13">
    <location>
        <begin position="46"/>
        <end position="178"/>
    </location>
</feature>
<feature type="transmembrane region" description="Helical" evidence="11">
    <location>
        <begin position="410"/>
        <end position="427"/>
    </location>
</feature>
<dbReference type="Proteomes" id="UP001497497">
    <property type="component" value="Unassembled WGS sequence"/>
</dbReference>
<evidence type="ECO:0000256" key="11">
    <source>
        <dbReference type="SAM" id="Phobius"/>
    </source>
</evidence>
<evidence type="ECO:0000313" key="15">
    <source>
        <dbReference type="EMBL" id="CAL1541206.1"/>
    </source>
</evidence>
<evidence type="ECO:0000259" key="14">
    <source>
        <dbReference type="Pfam" id="PF23226"/>
    </source>
</evidence>
<dbReference type="Pfam" id="PF23021">
    <property type="entry name" value="6TM_2nd_PGAP2IP"/>
    <property type="match status" value="1"/>
</dbReference>
<dbReference type="GO" id="GO:0005783">
    <property type="term" value="C:endoplasmic reticulum"/>
    <property type="evidence" value="ECO:0007669"/>
    <property type="project" value="TreeGrafter"/>
</dbReference>
<reference evidence="15 16" key="1">
    <citation type="submission" date="2024-04" db="EMBL/GenBank/DDBJ databases">
        <authorList>
            <consortium name="Genoscope - CEA"/>
            <person name="William W."/>
        </authorList>
    </citation>
    <scope>NUCLEOTIDE SEQUENCE [LARGE SCALE GENOMIC DNA]</scope>
</reference>
<dbReference type="Gene3D" id="3.60.10.10">
    <property type="entry name" value="Endonuclease/exonuclease/phosphatase"/>
    <property type="match status" value="1"/>
</dbReference>
<accession>A0AAV2I3I7</accession>
<feature type="transmembrane region" description="Helical" evidence="11">
    <location>
        <begin position="288"/>
        <end position="315"/>
    </location>
</feature>
<feature type="transmembrane region" description="Helical" evidence="11">
    <location>
        <begin position="335"/>
        <end position="358"/>
    </location>
</feature>
<dbReference type="Pfam" id="PF23226">
    <property type="entry name" value="Exo_endo_phos_PGAP2IP"/>
    <property type="match status" value="1"/>
</dbReference>
<feature type="transmembrane region" description="Helical" evidence="11">
    <location>
        <begin position="218"/>
        <end position="238"/>
    </location>
</feature>
<feature type="transmembrane region" description="Helical" evidence="11">
    <location>
        <begin position="43"/>
        <end position="63"/>
    </location>
</feature>
<comment type="subunit">
    <text evidence="8">Interacts with PGAP2/FRAG1.</text>
</comment>
<evidence type="ECO:0000256" key="8">
    <source>
        <dbReference type="ARBA" id="ARBA00063490"/>
    </source>
</evidence>
<feature type="transmembrane region" description="Helical" evidence="11">
    <location>
        <begin position="123"/>
        <end position="142"/>
    </location>
</feature>
<dbReference type="InterPro" id="IPR036691">
    <property type="entry name" value="Endo/exonu/phosph_ase_sf"/>
</dbReference>
<feature type="domain" description="PGAP2IP second transmembrane" evidence="12">
    <location>
        <begin position="219"/>
        <end position="387"/>
    </location>
</feature>
<evidence type="ECO:0000259" key="13">
    <source>
        <dbReference type="Pfam" id="PF23022"/>
    </source>
</evidence>
<evidence type="ECO:0000256" key="2">
    <source>
        <dbReference type="ARBA" id="ARBA00022692"/>
    </source>
</evidence>
<feature type="transmembrane region" description="Helical" evidence="11">
    <location>
        <begin position="69"/>
        <end position="87"/>
    </location>
</feature>
<dbReference type="InterPro" id="IPR053912">
    <property type="entry name" value="PGAP2IP_TM_1nd"/>
</dbReference>
<feature type="transmembrane region" description="Helical" evidence="11">
    <location>
        <begin position="154"/>
        <end position="175"/>
    </location>
</feature>
<dbReference type="EMBL" id="CAXITT010000420">
    <property type="protein sequence ID" value="CAL1541206.1"/>
    <property type="molecule type" value="Genomic_DNA"/>
</dbReference>
<evidence type="ECO:0000256" key="4">
    <source>
        <dbReference type="ARBA" id="ARBA00023136"/>
    </source>
</evidence>
<comment type="subcellular location">
    <subcellularLocation>
        <location evidence="1">Membrane</location>
        <topology evidence="1">Multi-pass membrane protein</topology>
    </subcellularLocation>
</comment>
<feature type="transmembrane region" description="Helical" evidence="11">
    <location>
        <begin position="99"/>
        <end position="117"/>
    </location>
</feature>
<comment type="similarity">
    <text evidence="7">Belongs to the PGAP2IP family.</text>
</comment>
<keyword evidence="16" id="KW-1185">Reference proteome</keyword>
<name>A0AAV2I3I7_LYMST</name>
<comment type="caution">
    <text evidence="15">The sequence shown here is derived from an EMBL/GenBank/DDBJ whole genome shotgun (WGS) entry which is preliminary data.</text>
</comment>
<evidence type="ECO:0000256" key="10">
    <source>
        <dbReference type="ARBA" id="ARBA00083370"/>
    </source>
</evidence>
<feature type="transmembrane region" description="Helical" evidence="11">
    <location>
        <begin position="258"/>
        <end position="276"/>
    </location>
</feature>
<evidence type="ECO:0000256" key="3">
    <source>
        <dbReference type="ARBA" id="ARBA00022989"/>
    </source>
</evidence>
<dbReference type="AlphaFoldDB" id="A0AAV2I3I7"/>
<gene>
    <name evidence="15" type="ORF">GSLYS_00014848001</name>
</gene>
<keyword evidence="2 11" id="KW-0812">Transmembrane</keyword>
<feature type="transmembrane region" description="Helical" evidence="11">
    <location>
        <begin position="181"/>
        <end position="198"/>
    </location>
</feature>
<dbReference type="Pfam" id="PF23022">
    <property type="entry name" value="6TM_1st_PGAP2IP"/>
    <property type="match status" value="1"/>
</dbReference>
<dbReference type="InterPro" id="IPR057315">
    <property type="entry name" value="Exo_endo_phos_PGAP2IP_C"/>
</dbReference>
<dbReference type="PANTHER" id="PTHR14859:SF1">
    <property type="entry name" value="PGAP2-INTERACTING PROTEIN"/>
    <property type="match status" value="1"/>
</dbReference>
<dbReference type="GO" id="GO:0016020">
    <property type="term" value="C:membrane"/>
    <property type="evidence" value="ECO:0007669"/>
    <property type="project" value="UniProtKB-SubCell"/>
</dbReference>
<protein>
    <recommendedName>
        <fullName evidence="9">PGAP2-interacting protein</fullName>
    </recommendedName>
    <alternativeName>
        <fullName evidence="10">Cell wall biogenesis protein 43 C-terminal homolog</fullName>
    </alternativeName>
</protein>
<feature type="domain" description="PGAP2IP C-terminal nuclease-like" evidence="14">
    <location>
        <begin position="444"/>
        <end position="676"/>
    </location>
</feature>
<proteinExistence type="inferred from homology"/>
<evidence type="ECO:0000256" key="6">
    <source>
        <dbReference type="ARBA" id="ARBA00058459"/>
    </source>
</evidence>
<dbReference type="PANTHER" id="PTHR14859">
    <property type="entry name" value="CALCOFLUOR WHITE HYPERSENSITIVE PROTEIN PRECURSOR"/>
    <property type="match status" value="1"/>
</dbReference>
<dbReference type="GO" id="GO:0006506">
    <property type="term" value="P:GPI anchor biosynthetic process"/>
    <property type="evidence" value="ECO:0007669"/>
    <property type="project" value="TreeGrafter"/>
</dbReference>
<sequence length="721" mass="80989">MSTPSTKSVDLTQKKENGKRVVDSSIKNQSKTDVLHLIIRDGVYGYIFWSIFQALGAMIWFYPLNELEISGYEAFAAVWFSPIICIIPKVHNFLQKKWVLIFLRLVTVGSVASFQAPTTLTRLIILAIGAGVSMLVLAATLWHQVKAVRYRTYWGLVLGLHSFLASRVWFVTFAPAWWDNYTNSFVIACGVISALGYISEEESPKESGKGSVSSDSTLRSVVCGIGFGSLLYLTHMCFGEASLVTRWTVKGYPNTGPLPLPWGSAVLLALLLGTLWRSEQTTIKKLAGATFCIYVMLYSDPWVGFIAGCSLGYLTMLMWPDIVDRATQCQPGLCLAVASLTYIFQVLFWVWTVAFNFVPYGEYTREHTDWVVGCVMAGILLPVVFTKIPAPSFTASYDDKPDKSVPSFREYARVIVFIFLIGQAGMLKRHMKYTPGITAKVNSKVFTAGIWTYHFGYDNRGWQSMERAATLLNDTGADVITLLESDASKPFLGNNDLATWLAEKLNMYVDFGPSTKDHTWGNLILSKYPIIKSQHHLLPSPHGELAPAITASINISGTLVEFVVTHMGNDRDRLDRKLQAQFLAKELRNATGPAVFLGYVTSEPKSENYLHLIREGQMKDIDPTDMSRWCEYIMYKKLIRRGYARISHGGLSDTEVQLGTFQIPDNPDNFQDNQQVTVKPSTKNIDEGVLFNKKFGFYHEGHGYFDHNGFHMNTPKYFYND</sequence>
<dbReference type="InterPro" id="IPR051916">
    <property type="entry name" value="GPI-anchor_lipid_remodeler"/>
</dbReference>
<dbReference type="FunFam" id="3.60.10.10:FF:000021">
    <property type="entry name" value="PGAP2-interacting protein isoform A"/>
    <property type="match status" value="1"/>
</dbReference>
<comment type="function">
    <text evidence="6">Involved in lipid remodeling during GPI-anchor maturation.</text>
</comment>
<evidence type="ECO:0000256" key="7">
    <source>
        <dbReference type="ARBA" id="ARBA00060979"/>
    </source>
</evidence>
<organism evidence="15 16">
    <name type="scientific">Lymnaea stagnalis</name>
    <name type="common">Great pond snail</name>
    <name type="synonym">Helix stagnalis</name>
    <dbReference type="NCBI Taxonomy" id="6523"/>
    <lineage>
        <taxon>Eukaryota</taxon>
        <taxon>Metazoa</taxon>
        <taxon>Spiralia</taxon>
        <taxon>Lophotrochozoa</taxon>
        <taxon>Mollusca</taxon>
        <taxon>Gastropoda</taxon>
        <taxon>Heterobranchia</taxon>
        <taxon>Euthyneura</taxon>
        <taxon>Panpulmonata</taxon>
        <taxon>Hygrophila</taxon>
        <taxon>Lymnaeoidea</taxon>
        <taxon>Lymnaeidae</taxon>
        <taxon>Lymnaea</taxon>
    </lineage>
</organism>
<evidence type="ECO:0000256" key="1">
    <source>
        <dbReference type="ARBA" id="ARBA00004141"/>
    </source>
</evidence>
<keyword evidence="3 11" id="KW-1133">Transmembrane helix</keyword>
<dbReference type="InterPro" id="IPR053911">
    <property type="entry name" value="PGAP2IP_TM_2nd"/>
</dbReference>
<feature type="transmembrane region" description="Helical" evidence="11">
    <location>
        <begin position="370"/>
        <end position="390"/>
    </location>
</feature>
<keyword evidence="4 11" id="KW-0472">Membrane</keyword>
<evidence type="ECO:0000256" key="5">
    <source>
        <dbReference type="ARBA" id="ARBA00023180"/>
    </source>
</evidence>
<keyword evidence="5" id="KW-0325">Glycoprotein</keyword>
<evidence type="ECO:0000256" key="9">
    <source>
        <dbReference type="ARBA" id="ARBA00070285"/>
    </source>
</evidence>
<evidence type="ECO:0000259" key="12">
    <source>
        <dbReference type="Pfam" id="PF23021"/>
    </source>
</evidence>
<evidence type="ECO:0000313" key="16">
    <source>
        <dbReference type="Proteomes" id="UP001497497"/>
    </source>
</evidence>
<dbReference type="SUPFAM" id="SSF56219">
    <property type="entry name" value="DNase I-like"/>
    <property type="match status" value="1"/>
</dbReference>